<dbReference type="RefSeq" id="WP_050671657.1">
    <property type="nucleotide sequence ID" value="NZ_LAIR01000002.1"/>
</dbReference>
<dbReference type="PANTHER" id="PTHR35525:SF3">
    <property type="entry name" value="BLL6575 PROTEIN"/>
    <property type="match status" value="1"/>
</dbReference>
<dbReference type="PANTHER" id="PTHR35525">
    <property type="entry name" value="BLL6575 PROTEIN"/>
    <property type="match status" value="1"/>
</dbReference>
<dbReference type="Gene3D" id="1.10.3300.10">
    <property type="entry name" value="Jann2411-like domain"/>
    <property type="match status" value="1"/>
</dbReference>
<reference evidence="3" key="1">
    <citation type="submission" date="2015-03" db="EMBL/GenBank/DDBJ databases">
        <title>Luteipulveratus halotolerans sp. nov., a novel actinobacterium (Dermacoccaceae) from Sarawak, Malaysia.</title>
        <authorList>
            <person name="Juboi H."/>
            <person name="Basik A."/>
            <person name="Shamsul S.S."/>
            <person name="Arnold P."/>
            <person name="Schmitt E.K."/>
            <person name="Sanglier J.-J."/>
            <person name="Yeo T."/>
        </authorList>
    </citation>
    <scope>NUCLEOTIDE SEQUENCE [LARGE SCALE GENOMIC DNA]</scope>
    <source>
        <strain evidence="3">C296001</strain>
    </source>
</reference>
<dbReference type="InterPro" id="IPR023286">
    <property type="entry name" value="ABATE_dom_sf"/>
</dbReference>
<dbReference type="AlphaFoldDB" id="A0A0L6CMU0"/>
<sequence>MQFAHDTEMALASAAALVNTQANGPRSVEELPDVAALDAFIDEWGWTGARTHDELELAHVRALRPRLREVWSRDKDGVVEVVNDLLARSHALPQLVKHDGWDYHLHATTSDAPLATRMAVEAAMALADVVRSDELERLRVCAADDCEDLLVDLSKNRSRRYCDAGCGNRVNVAAYRARRSADG</sequence>
<evidence type="ECO:0000259" key="1">
    <source>
        <dbReference type="Pfam" id="PF11706"/>
    </source>
</evidence>
<dbReference type="PATRIC" id="fig|1631356.3.peg.293"/>
<protein>
    <submittedName>
        <fullName evidence="2">Zn-ribbon-like protein</fullName>
    </submittedName>
</protein>
<dbReference type="Pfam" id="PF11706">
    <property type="entry name" value="zf-CGNR"/>
    <property type="match status" value="1"/>
</dbReference>
<dbReference type="InterPro" id="IPR010852">
    <property type="entry name" value="ABATE"/>
</dbReference>
<evidence type="ECO:0000313" key="2">
    <source>
        <dbReference type="EMBL" id="KNX39116.1"/>
    </source>
</evidence>
<gene>
    <name evidence="2" type="ORF">VV01_01805</name>
</gene>
<dbReference type="EMBL" id="LAIR01000002">
    <property type="protein sequence ID" value="KNX39116.1"/>
    <property type="molecule type" value="Genomic_DNA"/>
</dbReference>
<comment type="caution">
    <text evidence="2">The sequence shown here is derived from an EMBL/GenBank/DDBJ whole genome shotgun (WGS) entry which is preliminary data.</text>
</comment>
<dbReference type="SUPFAM" id="SSF160904">
    <property type="entry name" value="Jann2411-like"/>
    <property type="match status" value="1"/>
</dbReference>
<name>A0A0L6CMU0_9MICO</name>
<dbReference type="Proteomes" id="UP000037397">
    <property type="component" value="Unassembled WGS sequence"/>
</dbReference>
<organism evidence="2 3">
    <name type="scientific">Luteipulveratus halotolerans</name>
    <dbReference type="NCBI Taxonomy" id="1631356"/>
    <lineage>
        <taxon>Bacteria</taxon>
        <taxon>Bacillati</taxon>
        <taxon>Actinomycetota</taxon>
        <taxon>Actinomycetes</taxon>
        <taxon>Micrococcales</taxon>
        <taxon>Dermacoccaceae</taxon>
        <taxon>Luteipulveratus</taxon>
    </lineage>
</organism>
<keyword evidence="3" id="KW-1185">Reference proteome</keyword>
<feature type="domain" description="Zinc finger CGNR" evidence="1">
    <location>
        <begin position="137"/>
        <end position="179"/>
    </location>
</feature>
<accession>A0A0L6CMU0</accession>
<dbReference type="STRING" id="1631356.VV01_01805"/>
<dbReference type="OrthoDB" id="3531194at2"/>
<dbReference type="InterPro" id="IPR021005">
    <property type="entry name" value="Znf_CGNR"/>
</dbReference>
<evidence type="ECO:0000313" key="3">
    <source>
        <dbReference type="Proteomes" id="UP000037397"/>
    </source>
</evidence>
<dbReference type="Pfam" id="PF07336">
    <property type="entry name" value="ABATE"/>
    <property type="match status" value="1"/>
</dbReference>
<proteinExistence type="predicted"/>